<keyword evidence="3" id="KW-1185">Reference proteome</keyword>
<feature type="transmembrane region" description="Helical" evidence="1">
    <location>
        <begin position="138"/>
        <end position="162"/>
    </location>
</feature>
<sequence>MRGRRYLRWWLAGLATCVLSFLSLWLQAFVASDAGGVACGGPLSLSPSEMQSGLERKWERLREPVTSTFGQVLVLNALPSVSALLSGAFAAWAGRRLSSAVGALAVSVTLVVALDWVFLALSYFRLLNCAGWDGQLPWLLWQLLPAFGYSSAAVLLAVGVVARWRSARAGEPVAAASGTGS</sequence>
<evidence type="ECO:0000313" key="3">
    <source>
        <dbReference type="Proteomes" id="UP001500064"/>
    </source>
</evidence>
<accession>A0ABP4QQK4</accession>
<feature type="transmembrane region" description="Helical" evidence="1">
    <location>
        <begin position="100"/>
        <end position="126"/>
    </location>
</feature>
<protein>
    <submittedName>
        <fullName evidence="2">Uncharacterized protein</fullName>
    </submittedName>
</protein>
<keyword evidence="1" id="KW-0472">Membrane</keyword>
<proteinExistence type="predicted"/>
<gene>
    <name evidence="2" type="ORF">GCM10009733_014200</name>
</gene>
<organism evidence="2 3">
    <name type="scientific">Nonomuraea maheshkhaliensis</name>
    <dbReference type="NCBI Taxonomy" id="419590"/>
    <lineage>
        <taxon>Bacteria</taxon>
        <taxon>Bacillati</taxon>
        <taxon>Actinomycetota</taxon>
        <taxon>Actinomycetes</taxon>
        <taxon>Streptosporangiales</taxon>
        <taxon>Streptosporangiaceae</taxon>
        <taxon>Nonomuraea</taxon>
    </lineage>
</organism>
<feature type="transmembrane region" description="Helical" evidence="1">
    <location>
        <begin position="69"/>
        <end position="93"/>
    </location>
</feature>
<dbReference type="EMBL" id="BAAAMU010000007">
    <property type="protein sequence ID" value="GAA1619008.1"/>
    <property type="molecule type" value="Genomic_DNA"/>
</dbReference>
<dbReference type="Proteomes" id="UP001500064">
    <property type="component" value="Unassembled WGS sequence"/>
</dbReference>
<name>A0ABP4QQK4_9ACTN</name>
<comment type="caution">
    <text evidence="2">The sequence shown here is derived from an EMBL/GenBank/DDBJ whole genome shotgun (WGS) entry which is preliminary data.</text>
</comment>
<evidence type="ECO:0000313" key="2">
    <source>
        <dbReference type="EMBL" id="GAA1619008.1"/>
    </source>
</evidence>
<evidence type="ECO:0000256" key="1">
    <source>
        <dbReference type="SAM" id="Phobius"/>
    </source>
</evidence>
<reference evidence="3" key="1">
    <citation type="journal article" date="2019" name="Int. J. Syst. Evol. Microbiol.">
        <title>The Global Catalogue of Microorganisms (GCM) 10K type strain sequencing project: providing services to taxonomists for standard genome sequencing and annotation.</title>
        <authorList>
            <consortium name="The Broad Institute Genomics Platform"/>
            <consortium name="The Broad Institute Genome Sequencing Center for Infectious Disease"/>
            <person name="Wu L."/>
            <person name="Ma J."/>
        </authorList>
    </citation>
    <scope>NUCLEOTIDE SEQUENCE [LARGE SCALE GENOMIC DNA]</scope>
    <source>
        <strain evidence="3">JCM 13929</strain>
    </source>
</reference>
<keyword evidence="1" id="KW-1133">Transmembrane helix</keyword>
<keyword evidence="1" id="KW-0812">Transmembrane</keyword>